<organism evidence="1 2">
    <name type="scientific">Mycobacterium parmense</name>
    <dbReference type="NCBI Taxonomy" id="185642"/>
    <lineage>
        <taxon>Bacteria</taxon>
        <taxon>Bacillati</taxon>
        <taxon>Actinomycetota</taxon>
        <taxon>Actinomycetes</taxon>
        <taxon>Mycobacteriales</taxon>
        <taxon>Mycobacteriaceae</taxon>
        <taxon>Mycobacterium</taxon>
        <taxon>Mycobacterium simiae complex</taxon>
    </lineage>
</organism>
<evidence type="ECO:0000313" key="2">
    <source>
        <dbReference type="Proteomes" id="UP000467105"/>
    </source>
</evidence>
<evidence type="ECO:0000313" key="1">
    <source>
        <dbReference type="EMBL" id="BBZ46043.1"/>
    </source>
</evidence>
<dbReference type="EMBL" id="AP022614">
    <property type="protein sequence ID" value="BBZ46043.1"/>
    <property type="molecule type" value="Genomic_DNA"/>
</dbReference>
<dbReference type="RefSeq" id="WP_085271753.1">
    <property type="nucleotide sequence ID" value="NZ_AP022614.1"/>
</dbReference>
<name>A0A7I7YYK8_9MYCO</name>
<sequence>MRRPPRRGRGAAAALARDAIRAGRLIRSPAMMGALIAMSIFCRAFAARRFFPCTATTYA</sequence>
<reference evidence="1 2" key="1">
    <citation type="journal article" date="2019" name="Emerg. Microbes Infect.">
        <title>Comprehensive subspecies identification of 175 nontuberculous mycobacteria species based on 7547 genomic profiles.</title>
        <authorList>
            <person name="Matsumoto Y."/>
            <person name="Kinjo T."/>
            <person name="Motooka D."/>
            <person name="Nabeya D."/>
            <person name="Jung N."/>
            <person name="Uechi K."/>
            <person name="Horii T."/>
            <person name="Iida T."/>
            <person name="Fujita J."/>
            <person name="Nakamura S."/>
        </authorList>
    </citation>
    <scope>NUCLEOTIDE SEQUENCE [LARGE SCALE GENOMIC DNA]</scope>
    <source>
        <strain evidence="1 2">JCM 14742</strain>
    </source>
</reference>
<accession>A0A7I7YYK8</accession>
<proteinExistence type="predicted"/>
<dbReference type="Proteomes" id="UP000467105">
    <property type="component" value="Chromosome"/>
</dbReference>
<dbReference type="AlphaFoldDB" id="A0A7I7YYK8"/>
<protein>
    <submittedName>
        <fullName evidence="1">Uncharacterized protein</fullName>
    </submittedName>
</protein>
<gene>
    <name evidence="1" type="ORF">MPRM_33240</name>
</gene>
<keyword evidence="2" id="KW-1185">Reference proteome</keyword>